<dbReference type="VEuPathDB" id="FungiDB:sscle_15g107240"/>
<sequence>MPSDKNRLYIALYARGGKATMPEKEDTYHWALIIGPKKEGKDSQGTRFHAKESMVSSSGKHDWKYEEASIRLIATQMLLVRVMIAKIEDNDRMLQILRGIPIRGGDEGWNCVGWIREALLELQNDGKVLGTSVMEWITVRNAAMGYCQKKKDEHRFDGVVEWKTYKAATFDLLDGKETIP</sequence>
<gene>
    <name evidence="1" type="ORF">sscle_15g107240</name>
</gene>
<dbReference type="OMA" id="GWNCVSW"/>
<dbReference type="AlphaFoldDB" id="A0A1D9QLZ3"/>
<dbReference type="InterPro" id="IPR054208">
    <property type="entry name" value="DUF6914"/>
</dbReference>
<protein>
    <submittedName>
        <fullName evidence="1">Uncharacterized protein</fullName>
    </submittedName>
</protein>
<accession>A0A1D9QLZ3</accession>
<dbReference type="Proteomes" id="UP000177798">
    <property type="component" value="Chromosome 15"/>
</dbReference>
<reference evidence="2" key="1">
    <citation type="journal article" date="2017" name="Genome Biol. Evol.">
        <title>The complete genome sequence of the phytopathogenic fungus Sclerotinia sclerotiorum reveals insights into the genome architecture of broad host range pathogens.</title>
        <authorList>
            <person name="Derbyshire M."/>
            <person name="Denton-Giles M."/>
            <person name="Hegedus D."/>
            <person name="Seifbarghy S."/>
            <person name="Rollins J."/>
            <person name="van Kan J."/>
            <person name="Seidl M.F."/>
            <person name="Faino L."/>
            <person name="Mbengue M."/>
            <person name="Navaud O."/>
            <person name="Raffaele S."/>
            <person name="Hammond-Kosack K."/>
            <person name="Heard S."/>
            <person name="Oliver R."/>
        </authorList>
    </citation>
    <scope>NUCLEOTIDE SEQUENCE [LARGE SCALE GENOMIC DNA]</scope>
    <source>
        <strain evidence="2">ATCC 18683 / 1980 / Ss-1</strain>
    </source>
</reference>
<dbReference type="EMBL" id="CP017828">
    <property type="protein sequence ID" value="APA15954.1"/>
    <property type="molecule type" value="Genomic_DNA"/>
</dbReference>
<dbReference type="RefSeq" id="XP_001589424.1">
    <property type="nucleotide sequence ID" value="XM_001589374.1"/>
</dbReference>
<dbReference type="Pfam" id="PF21858">
    <property type="entry name" value="DUF6914"/>
    <property type="match status" value="1"/>
</dbReference>
<evidence type="ECO:0000313" key="1">
    <source>
        <dbReference type="EMBL" id="APA15954.1"/>
    </source>
</evidence>
<proteinExistence type="predicted"/>
<evidence type="ECO:0000313" key="2">
    <source>
        <dbReference type="Proteomes" id="UP000177798"/>
    </source>
</evidence>
<dbReference type="KEGG" id="ssl:SS1G_09145"/>
<name>A0A1D9QLZ3_SCLS1</name>
<organism evidence="1 2">
    <name type="scientific">Sclerotinia sclerotiorum (strain ATCC 18683 / 1980 / Ss-1)</name>
    <name type="common">White mold</name>
    <name type="synonym">Whetzelinia sclerotiorum</name>
    <dbReference type="NCBI Taxonomy" id="665079"/>
    <lineage>
        <taxon>Eukaryota</taxon>
        <taxon>Fungi</taxon>
        <taxon>Dikarya</taxon>
        <taxon>Ascomycota</taxon>
        <taxon>Pezizomycotina</taxon>
        <taxon>Leotiomycetes</taxon>
        <taxon>Helotiales</taxon>
        <taxon>Sclerotiniaceae</taxon>
        <taxon>Sclerotinia</taxon>
    </lineage>
</organism>
<dbReference type="OrthoDB" id="2679825at2759"/>